<accession>A0A5J4T5V7</accession>
<sequence length="288" mass="32753">PGTYYFLLNSSWINSYYNSSIRIDDMAVAMPETTLGRVHPSASPYYRLVLAEDTVVAWDLISGSGVKVEVKGEFGGYTQNVITSGLFLYPAGNYYVSFTGVVQSSDLTHGRVVELDEDLNFSSTQKIAWMKLVITANTYLSWKKSDNGSGITGVIYSHSNLTSSLTTNGAGVYVVTPGDYYIKQSYETFVSFDTLILEELNPLAYTYGTPIEVEKETYYGVIIPTWDDLFQYREYQHLFIDQSKFEINREHTICALFIPGQMVLLIHFWWGMLQLVLRRLRQGIRFLL</sequence>
<keyword evidence="1" id="KW-1133">Transmembrane helix</keyword>
<keyword evidence="1" id="KW-0472">Membrane</keyword>
<organism evidence="2 3">
    <name type="scientific">Streblomastix strix</name>
    <dbReference type="NCBI Taxonomy" id="222440"/>
    <lineage>
        <taxon>Eukaryota</taxon>
        <taxon>Metamonada</taxon>
        <taxon>Preaxostyla</taxon>
        <taxon>Oxymonadida</taxon>
        <taxon>Streblomastigidae</taxon>
        <taxon>Streblomastix</taxon>
    </lineage>
</organism>
<dbReference type="Proteomes" id="UP000324800">
    <property type="component" value="Unassembled WGS sequence"/>
</dbReference>
<protein>
    <submittedName>
        <fullName evidence="2">Uncharacterized protein</fullName>
    </submittedName>
</protein>
<feature type="transmembrane region" description="Helical" evidence="1">
    <location>
        <begin position="256"/>
        <end position="277"/>
    </location>
</feature>
<keyword evidence="1" id="KW-0812">Transmembrane</keyword>
<comment type="caution">
    <text evidence="2">The sequence shown here is derived from an EMBL/GenBank/DDBJ whole genome shotgun (WGS) entry which is preliminary data.</text>
</comment>
<evidence type="ECO:0000313" key="2">
    <source>
        <dbReference type="EMBL" id="KAA6353173.1"/>
    </source>
</evidence>
<dbReference type="EMBL" id="SNRW01038613">
    <property type="protein sequence ID" value="KAA6353173.1"/>
    <property type="molecule type" value="Genomic_DNA"/>
</dbReference>
<evidence type="ECO:0000256" key="1">
    <source>
        <dbReference type="SAM" id="Phobius"/>
    </source>
</evidence>
<evidence type="ECO:0000313" key="3">
    <source>
        <dbReference type="Proteomes" id="UP000324800"/>
    </source>
</evidence>
<name>A0A5J4T5V7_9EUKA</name>
<proteinExistence type="predicted"/>
<gene>
    <name evidence="2" type="ORF">EZS28_051300</name>
</gene>
<feature type="non-terminal residue" evidence="2">
    <location>
        <position position="1"/>
    </location>
</feature>
<reference evidence="2 3" key="1">
    <citation type="submission" date="2019-03" db="EMBL/GenBank/DDBJ databases">
        <title>Single cell metagenomics reveals metabolic interactions within the superorganism composed of flagellate Streblomastix strix and complex community of Bacteroidetes bacteria on its surface.</title>
        <authorList>
            <person name="Treitli S.C."/>
            <person name="Kolisko M."/>
            <person name="Husnik F."/>
            <person name="Keeling P."/>
            <person name="Hampl V."/>
        </authorList>
    </citation>
    <scope>NUCLEOTIDE SEQUENCE [LARGE SCALE GENOMIC DNA]</scope>
    <source>
        <strain evidence="2">ST1C</strain>
    </source>
</reference>
<dbReference type="AlphaFoldDB" id="A0A5J4T5V7"/>